<dbReference type="PANTHER" id="PTHR43448:SF2">
    <property type="entry name" value="PROTOHEME IX FARNESYLTRANSFERASE, MITOCHONDRIAL"/>
    <property type="match status" value="1"/>
</dbReference>
<evidence type="ECO:0000256" key="2">
    <source>
        <dbReference type="ARBA" id="ARBA00022475"/>
    </source>
</evidence>
<dbReference type="GO" id="GO:0005886">
    <property type="term" value="C:plasma membrane"/>
    <property type="evidence" value="ECO:0007669"/>
    <property type="project" value="UniProtKB-SubCell"/>
</dbReference>
<proteinExistence type="inferred from homology"/>
<feature type="transmembrane region" description="Helical" evidence="9">
    <location>
        <begin position="44"/>
        <end position="68"/>
    </location>
</feature>
<dbReference type="Proteomes" id="UP000177583">
    <property type="component" value="Unassembled WGS sequence"/>
</dbReference>
<feature type="transmembrane region" description="Helical" evidence="9">
    <location>
        <begin position="80"/>
        <end position="103"/>
    </location>
</feature>
<keyword evidence="5 9" id="KW-1133">Transmembrane helix</keyword>
<feature type="transmembrane region" description="Helical" evidence="9">
    <location>
        <begin position="155"/>
        <end position="172"/>
    </location>
</feature>
<feature type="transmembrane region" description="Helical" evidence="9">
    <location>
        <begin position="204"/>
        <end position="228"/>
    </location>
</feature>
<comment type="similarity">
    <text evidence="9">Belongs to the UbiA prenyltransferase family. Protoheme IX farnesyltransferase subfamily.</text>
</comment>
<comment type="miscellaneous">
    <text evidence="9">Carbon 2 of the heme B porphyrin ring is defined according to the Fischer nomenclature.</text>
</comment>
<dbReference type="HAMAP" id="MF_00154">
    <property type="entry name" value="CyoE_CtaB"/>
    <property type="match status" value="1"/>
</dbReference>
<feature type="transmembrane region" description="Helical" evidence="9">
    <location>
        <begin position="177"/>
        <end position="198"/>
    </location>
</feature>
<keyword evidence="3 9" id="KW-0808">Transferase</keyword>
<dbReference type="PANTHER" id="PTHR43448">
    <property type="entry name" value="PROTOHEME IX FARNESYLTRANSFERASE, MITOCHONDRIAL"/>
    <property type="match status" value="1"/>
</dbReference>
<feature type="transmembrane region" description="Helical" evidence="9">
    <location>
        <begin position="124"/>
        <end position="149"/>
    </location>
</feature>
<evidence type="ECO:0000256" key="4">
    <source>
        <dbReference type="ARBA" id="ARBA00022692"/>
    </source>
</evidence>
<dbReference type="InterPro" id="IPR044878">
    <property type="entry name" value="UbiA_sf"/>
</dbReference>
<sequence length="333" mass="37163">MDWGLQGCLEPAIFLRFFNPKRGSFASYKFHFLMADTPKQKKGGIFGLLSLTKPRIFTAIALTAWVGLLLQKDFLAYGQWASWVILISTILASAGGAVFNHYLERETDQLMDRTKHRLLVASDPLMLKLSLGFGTFLSVAGHALCWALLGPVSAFWLFMGFFTYVVLYTMVFKHRSLWNVTVGSLSSAFAILAGNTAITGELTTPGIILALLSFFWNPVHFWNLNAFYQADYQAAGIPMLPPKIGANKTILLILAHILAMLACTVALWAYSDLQMVYLIGAVGLCLLLFAMNAQNLGKGTDKLFRRNFIFSNIYLLLLYGVIILDMVIYDYHP</sequence>
<evidence type="ECO:0000256" key="6">
    <source>
        <dbReference type="ARBA" id="ARBA00023133"/>
    </source>
</evidence>
<dbReference type="Gene3D" id="1.20.120.1780">
    <property type="entry name" value="UbiA prenyltransferase"/>
    <property type="match status" value="1"/>
</dbReference>
<comment type="function">
    <text evidence="9">Converts heme B (protoheme IX) to heme O by substitution of the vinyl group on carbon 2 of heme B porphyrin ring with a hydroxyethyl farnesyl side group.</text>
</comment>
<evidence type="ECO:0000256" key="8">
    <source>
        <dbReference type="ARBA" id="ARBA00047690"/>
    </source>
</evidence>
<dbReference type="GO" id="GO:0048034">
    <property type="term" value="P:heme O biosynthetic process"/>
    <property type="evidence" value="ECO:0007669"/>
    <property type="project" value="UniProtKB-UniRule"/>
</dbReference>
<dbReference type="GO" id="GO:0008495">
    <property type="term" value="F:protoheme IX farnesyltransferase activity"/>
    <property type="evidence" value="ECO:0007669"/>
    <property type="project" value="UniProtKB-UniRule"/>
</dbReference>
<accession>A0A1F6H2I5</accession>
<gene>
    <name evidence="9" type="primary">ctaB</name>
    <name evidence="10" type="ORF">A2557_02095</name>
</gene>
<dbReference type="AlphaFoldDB" id="A0A1F6H2I5"/>
<dbReference type="InterPro" id="IPR000537">
    <property type="entry name" value="UbiA_prenyltransferase"/>
</dbReference>
<evidence type="ECO:0000313" key="11">
    <source>
        <dbReference type="Proteomes" id="UP000177583"/>
    </source>
</evidence>
<evidence type="ECO:0000256" key="1">
    <source>
        <dbReference type="ARBA" id="ARBA00004141"/>
    </source>
</evidence>
<comment type="subcellular location">
    <subcellularLocation>
        <location evidence="9">Cell membrane</location>
        <topology evidence="9">Multi-pass membrane protein</topology>
    </subcellularLocation>
    <subcellularLocation>
        <location evidence="1">Membrane</location>
        <topology evidence="1">Multi-pass membrane protein</topology>
    </subcellularLocation>
</comment>
<comment type="pathway">
    <text evidence="9">Porphyrin-containing compound metabolism; heme O biosynthesis; heme O from protoheme: step 1/1.</text>
</comment>
<evidence type="ECO:0000256" key="3">
    <source>
        <dbReference type="ARBA" id="ARBA00022679"/>
    </source>
</evidence>
<dbReference type="EC" id="2.5.1.141" evidence="9"/>
<evidence type="ECO:0000313" key="10">
    <source>
        <dbReference type="EMBL" id="OGH04504.1"/>
    </source>
</evidence>
<evidence type="ECO:0000256" key="9">
    <source>
        <dbReference type="HAMAP-Rule" id="MF_00154"/>
    </source>
</evidence>
<organism evidence="10 11">
    <name type="scientific">Candidatus Lambdaproteobacteria bacterium RIFOXYD2_FULL_56_26</name>
    <dbReference type="NCBI Taxonomy" id="1817773"/>
    <lineage>
        <taxon>Bacteria</taxon>
        <taxon>Pseudomonadati</taxon>
        <taxon>Pseudomonadota</taxon>
        <taxon>Candidatus Lambdaproteobacteria</taxon>
    </lineage>
</organism>
<dbReference type="UniPathway" id="UPA00834">
    <property type="reaction ID" value="UER00712"/>
</dbReference>
<dbReference type="Gene3D" id="1.10.357.140">
    <property type="entry name" value="UbiA prenyltransferase"/>
    <property type="match status" value="1"/>
</dbReference>
<feature type="transmembrane region" description="Helical" evidence="9">
    <location>
        <begin position="249"/>
        <end position="270"/>
    </location>
</feature>
<dbReference type="CDD" id="cd13957">
    <property type="entry name" value="PT_UbiA_Cox10"/>
    <property type="match status" value="1"/>
</dbReference>
<name>A0A1F6H2I5_9PROT</name>
<keyword evidence="6 9" id="KW-0350">Heme biosynthesis</keyword>
<dbReference type="EMBL" id="MFNF01000003">
    <property type="protein sequence ID" value="OGH04504.1"/>
    <property type="molecule type" value="Genomic_DNA"/>
</dbReference>
<evidence type="ECO:0000256" key="5">
    <source>
        <dbReference type="ARBA" id="ARBA00022989"/>
    </source>
</evidence>
<dbReference type="Pfam" id="PF01040">
    <property type="entry name" value="UbiA"/>
    <property type="match status" value="1"/>
</dbReference>
<keyword evidence="7 9" id="KW-0472">Membrane</keyword>
<reference evidence="10 11" key="1">
    <citation type="journal article" date="2016" name="Nat. Commun.">
        <title>Thousands of microbial genomes shed light on interconnected biogeochemical processes in an aquifer system.</title>
        <authorList>
            <person name="Anantharaman K."/>
            <person name="Brown C.T."/>
            <person name="Hug L.A."/>
            <person name="Sharon I."/>
            <person name="Castelle C.J."/>
            <person name="Probst A.J."/>
            <person name="Thomas B.C."/>
            <person name="Singh A."/>
            <person name="Wilkins M.J."/>
            <person name="Karaoz U."/>
            <person name="Brodie E.L."/>
            <person name="Williams K.H."/>
            <person name="Hubbard S.S."/>
            <person name="Banfield J.F."/>
        </authorList>
    </citation>
    <scope>NUCLEOTIDE SEQUENCE [LARGE SCALE GENOMIC DNA]</scope>
</reference>
<dbReference type="InterPro" id="IPR006369">
    <property type="entry name" value="Protohaem_IX_farnesylTrfase"/>
</dbReference>
<keyword evidence="4 9" id="KW-0812">Transmembrane</keyword>
<evidence type="ECO:0000256" key="7">
    <source>
        <dbReference type="ARBA" id="ARBA00023136"/>
    </source>
</evidence>
<feature type="transmembrane region" description="Helical" evidence="9">
    <location>
        <begin position="308"/>
        <end position="329"/>
    </location>
</feature>
<comment type="caution">
    <text evidence="10">The sequence shown here is derived from an EMBL/GenBank/DDBJ whole genome shotgun (WGS) entry which is preliminary data.</text>
</comment>
<keyword evidence="2 9" id="KW-1003">Cell membrane</keyword>
<protein>
    <recommendedName>
        <fullName evidence="9">Protoheme IX farnesyltransferase</fullName>
        <ecNumber evidence="9">2.5.1.141</ecNumber>
    </recommendedName>
    <alternativeName>
        <fullName evidence="9">Heme B farnesyltransferase</fullName>
    </alternativeName>
    <alternativeName>
        <fullName evidence="9">Heme O synthase</fullName>
    </alternativeName>
</protein>
<feature type="transmembrane region" description="Helical" evidence="9">
    <location>
        <begin position="276"/>
        <end position="296"/>
    </location>
</feature>
<comment type="catalytic activity">
    <reaction evidence="8 9">
        <text>heme b + (2E,6E)-farnesyl diphosphate + H2O = Fe(II)-heme o + diphosphate</text>
        <dbReference type="Rhea" id="RHEA:28070"/>
        <dbReference type="ChEBI" id="CHEBI:15377"/>
        <dbReference type="ChEBI" id="CHEBI:33019"/>
        <dbReference type="ChEBI" id="CHEBI:60344"/>
        <dbReference type="ChEBI" id="CHEBI:60530"/>
        <dbReference type="ChEBI" id="CHEBI:175763"/>
        <dbReference type="EC" id="2.5.1.141"/>
    </reaction>
</comment>